<dbReference type="InterPro" id="IPR024264">
    <property type="entry name" value="DUF3786"/>
</dbReference>
<dbReference type="Proteomes" id="UP000243494">
    <property type="component" value="Unassembled WGS sequence"/>
</dbReference>
<dbReference type="AlphaFoldDB" id="A0A371IRK5"/>
<name>A0A371IRK5_9FIRM</name>
<gene>
    <name evidence="2" type="ORF">CHF27_009735</name>
</gene>
<evidence type="ECO:0000259" key="1">
    <source>
        <dbReference type="Pfam" id="PF12654"/>
    </source>
</evidence>
<sequence>MKNNYYIAYEKEWKGLKKRKPEDVADIANISYCKIKNQFKVPFLNLNYILDCNNESIYRESDGYIPDIESSIMILNYLTFSKLFHVPNNNWVSLKEIPNGGALFYPAFYKSSILELIKSFGKDLKKFERSSKALNGIPTTLGDASYIFKVFPKVMICVVLWEGDEEISPNATILFKPSIEHLMHIESIIGLGSYIAGKLIKY</sequence>
<reference evidence="2 3" key="1">
    <citation type="journal article" date="2017" name="Genome Announc.">
        <title>Draft Genome Sequence of Romboutsia maritimum sp. nov. Strain CCRI-22766(T), Isolated from Coastal Estuarine Mud.</title>
        <authorList>
            <person name="Maheux A.F."/>
            <person name="Boudreau D.K."/>
            <person name="Berube E."/>
            <person name="Boissinot M."/>
            <person name="Raymond F."/>
            <person name="Brodeur S."/>
            <person name="Corbeil J."/>
            <person name="Brightwell G."/>
            <person name="Broda D."/>
            <person name="Omar R.F."/>
            <person name="Bergeron M.G."/>
        </authorList>
    </citation>
    <scope>NUCLEOTIDE SEQUENCE [LARGE SCALE GENOMIC DNA]</scope>
    <source>
        <strain evidence="2 3">CCRI-22766</strain>
    </source>
</reference>
<dbReference type="Pfam" id="PF12654">
    <property type="entry name" value="DUF3786"/>
    <property type="match status" value="1"/>
</dbReference>
<evidence type="ECO:0000313" key="2">
    <source>
        <dbReference type="EMBL" id="RDY23116.1"/>
    </source>
</evidence>
<comment type="caution">
    <text evidence="2">The sequence shown here is derived from an EMBL/GenBank/DDBJ whole genome shotgun (WGS) entry which is preliminary data.</text>
</comment>
<feature type="domain" description="DUF3786" evidence="1">
    <location>
        <begin position="21"/>
        <end position="196"/>
    </location>
</feature>
<proteinExistence type="predicted"/>
<keyword evidence="3" id="KW-1185">Reference proteome</keyword>
<protein>
    <submittedName>
        <fullName evidence="2">DUF3786 domain-containing protein</fullName>
    </submittedName>
</protein>
<organism evidence="2 3">
    <name type="scientific">Romboutsia maritimum</name>
    <dbReference type="NCBI Taxonomy" id="2020948"/>
    <lineage>
        <taxon>Bacteria</taxon>
        <taxon>Bacillati</taxon>
        <taxon>Bacillota</taxon>
        <taxon>Clostridia</taxon>
        <taxon>Peptostreptococcales</taxon>
        <taxon>Peptostreptococcaceae</taxon>
        <taxon>Romboutsia</taxon>
    </lineage>
</organism>
<dbReference type="OrthoDB" id="159408at2"/>
<dbReference type="RefSeq" id="WP_095406769.1">
    <property type="nucleotide sequence ID" value="NZ_NOJZ02000018.1"/>
</dbReference>
<evidence type="ECO:0000313" key="3">
    <source>
        <dbReference type="Proteomes" id="UP000243494"/>
    </source>
</evidence>
<dbReference type="EMBL" id="NOJZ02000018">
    <property type="protein sequence ID" value="RDY23116.1"/>
    <property type="molecule type" value="Genomic_DNA"/>
</dbReference>
<accession>A0A371IRK5</accession>